<dbReference type="AlphaFoldDB" id="A0A0K2UN67"/>
<name>A0A0K2UN67_LEPSM</name>
<dbReference type="EMBL" id="HACA01022342">
    <property type="protein sequence ID" value="CDW39703.1"/>
    <property type="molecule type" value="Transcribed_RNA"/>
</dbReference>
<evidence type="ECO:0000313" key="1">
    <source>
        <dbReference type="EMBL" id="CDW39703.1"/>
    </source>
</evidence>
<proteinExistence type="predicted"/>
<feature type="non-terminal residue" evidence="1">
    <location>
        <position position="1"/>
    </location>
</feature>
<organism evidence="1">
    <name type="scientific">Lepeophtheirus salmonis</name>
    <name type="common">Salmon louse</name>
    <name type="synonym">Caligus salmonis</name>
    <dbReference type="NCBI Taxonomy" id="72036"/>
    <lineage>
        <taxon>Eukaryota</taxon>
        <taxon>Metazoa</taxon>
        <taxon>Ecdysozoa</taxon>
        <taxon>Arthropoda</taxon>
        <taxon>Crustacea</taxon>
        <taxon>Multicrustacea</taxon>
        <taxon>Hexanauplia</taxon>
        <taxon>Copepoda</taxon>
        <taxon>Siphonostomatoida</taxon>
        <taxon>Caligidae</taxon>
        <taxon>Lepeophtheirus</taxon>
    </lineage>
</organism>
<reference evidence="1" key="1">
    <citation type="submission" date="2014-05" db="EMBL/GenBank/DDBJ databases">
        <authorList>
            <person name="Chronopoulou M."/>
        </authorList>
    </citation>
    <scope>NUCLEOTIDE SEQUENCE</scope>
    <source>
        <tissue evidence="1">Whole organism</tissue>
    </source>
</reference>
<sequence>LPFILEFDTTAIVIPPVGMTVADTRRDHVSTVAIGITPGSSSVPYLLLLSHRASGMGFIQYSHFHDGNESMLFVLKALQEMIQWHKKKRCIHILCYSLFLVNESNF</sequence>
<feature type="non-terminal residue" evidence="1">
    <location>
        <position position="106"/>
    </location>
</feature>
<protein>
    <submittedName>
        <fullName evidence="1">Uncharacterized protein</fullName>
    </submittedName>
</protein>
<accession>A0A0K2UN67</accession>